<dbReference type="CDD" id="cd08241">
    <property type="entry name" value="QOR1"/>
    <property type="match status" value="1"/>
</dbReference>
<name>A0A812KMX0_9DINO</name>
<feature type="transmembrane region" description="Helical" evidence="5">
    <location>
        <begin position="146"/>
        <end position="164"/>
    </location>
</feature>
<dbReference type="GO" id="GO:0016020">
    <property type="term" value="C:membrane"/>
    <property type="evidence" value="ECO:0007669"/>
    <property type="project" value="UniProtKB-SubCell"/>
</dbReference>
<dbReference type="EMBL" id="CAJNDS010000724">
    <property type="protein sequence ID" value="CAE7230499.1"/>
    <property type="molecule type" value="Genomic_DNA"/>
</dbReference>
<dbReference type="PANTHER" id="PTHR43677">
    <property type="entry name" value="SHORT-CHAIN DEHYDROGENASE/REDUCTASE"/>
    <property type="match status" value="1"/>
</dbReference>
<dbReference type="Pfam" id="PF01925">
    <property type="entry name" value="TauE"/>
    <property type="match status" value="1"/>
</dbReference>
<feature type="domain" description="Enoyl reductase (ER)" evidence="6">
    <location>
        <begin position="453"/>
        <end position="766"/>
    </location>
</feature>
<dbReference type="InterPro" id="IPR002781">
    <property type="entry name" value="TM_pro_TauE-like"/>
</dbReference>
<accession>A0A812KMX0</accession>
<feature type="transmembrane region" description="Helical" evidence="5">
    <location>
        <begin position="246"/>
        <end position="263"/>
    </location>
</feature>
<evidence type="ECO:0000256" key="2">
    <source>
        <dbReference type="ARBA" id="ARBA00022692"/>
    </source>
</evidence>
<dbReference type="InterPro" id="IPR013149">
    <property type="entry name" value="ADH-like_C"/>
</dbReference>
<protein>
    <recommendedName>
        <fullName evidence="6">Enoyl reductase (ER) domain-containing protein</fullName>
    </recommendedName>
</protein>
<feature type="transmembrane region" description="Helical" evidence="5">
    <location>
        <begin position="38"/>
        <end position="64"/>
    </location>
</feature>
<evidence type="ECO:0000313" key="7">
    <source>
        <dbReference type="EMBL" id="CAE7230499.1"/>
    </source>
</evidence>
<dbReference type="InterPro" id="IPR013154">
    <property type="entry name" value="ADH-like_N"/>
</dbReference>
<keyword evidence="2 5" id="KW-0812">Transmembrane</keyword>
<dbReference type="Proteomes" id="UP000604046">
    <property type="component" value="Unassembled WGS sequence"/>
</dbReference>
<feature type="transmembrane region" description="Helical" evidence="5">
    <location>
        <begin position="76"/>
        <end position="100"/>
    </location>
</feature>
<keyword evidence="3 5" id="KW-1133">Transmembrane helix</keyword>
<comment type="caution">
    <text evidence="7">The sequence shown here is derived from an EMBL/GenBank/DDBJ whole genome shotgun (WGS) entry which is preliminary data.</text>
</comment>
<dbReference type="InterPro" id="IPR051397">
    <property type="entry name" value="Zn-ADH-like_protein"/>
</dbReference>
<sequence>MDLDMGSLAALALMSSIGMFSCAITGFGENIIYQLGWYGMSLLGLSSGHLLQSVTILTVINWPLAITQAFLTRQYVNVRLAAALGTFSGLACVVGVSVLVRFDNVWLKRSLGAVLVLLWLWQIALEKRVKRVLEENQDFDVCERKNFLLAAVTGTCSGLLSGLFSTPGPPNMIFVLVAQVSSQDEWRSTQAALNFLQLPVRLAAITAETSLEDVALLWPQMLLSFIFGFLGLLLGNRAAPFVSEKIFRELILTFLLLGGLTMLTAEAGWLTGAVLFFAGVGVAAKFAWSAWASTSTNDSSGTSMLDDFDEAVRERAIAKVQLQLSEIPEDDMGNGVPEDFLEEAKAVTDGHVVLLDNAINEDGEPMWAIDIQESVARGITANSVQNRYLDMLESLKLKAFLMNAEKESQVMDNEDMDVKLDNAPLCALMQQSVGDVFSPEVVVEALGASLSEGILQLRLQEQNLPPRPPAGFVIIEVHAAAVNFPDLLMTCGGYQYRPQLPYTPGTEAAGIIRAVGQQVKGLSEGQQVMVSLPEGCMASWLTAPAAACTALPPRLSLQEGAAFSVAFSTAFHCLVERAHTTAADCVLVNGATGGVGLAAVQVARALKCRKIIATGRGREKLAVVARLGATCCLDLEEVTLAQALKAETGGQGVDVVFDTIGGEVFDESLRGTAWGARVLVVGFASGKHPSIRANYALIKGLTIMGCRAGESVRRDPTLHGPRMKQLLEWVAAGEIRPHISHEFPVEDVQEAFRTVLERRVIGKAVVTFAQASKL</sequence>
<dbReference type="InterPro" id="IPR011032">
    <property type="entry name" value="GroES-like_sf"/>
</dbReference>
<dbReference type="GO" id="GO:0016491">
    <property type="term" value="F:oxidoreductase activity"/>
    <property type="evidence" value="ECO:0007669"/>
    <property type="project" value="InterPro"/>
</dbReference>
<evidence type="ECO:0000313" key="8">
    <source>
        <dbReference type="Proteomes" id="UP000604046"/>
    </source>
</evidence>
<keyword evidence="4 5" id="KW-0472">Membrane</keyword>
<dbReference type="SMART" id="SM00829">
    <property type="entry name" value="PKS_ER"/>
    <property type="match status" value="1"/>
</dbReference>
<feature type="transmembrane region" description="Helical" evidence="5">
    <location>
        <begin position="106"/>
        <end position="125"/>
    </location>
</feature>
<dbReference type="SUPFAM" id="SSF51735">
    <property type="entry name" value="NAD(P)-binding Rossmann-fold domains"/>
    <property type="match status" value="1"/>
</dbReference>
<comment type="subcellular location">
    <subcellularLocation>
        <location evidence="1">Membrane</location>
        <topology evidence="1">Multi-pass membrane protein</topology>
    </subcellularLocation>
</comment>
<gene>
    <name evidence="7" type="ORF">SNAT2548_LOCUS9375</name>
</gene>
<dbReference type="AlphaFoldDB" id="A0A812KMX0"/>
<dbReference type="Pfam" id="PF08240">
    <property type="entry name" value="ADH_N"/>
    <property type="match status" value="1"/>
</dbReference>
<dbReference type="Gene3D" id="3.40.50.720">
    <property type="entry name" value="NAD(P)-binding Rossmann-like Domain"/>
    <property type="match status" value="1"/>
</dbReference>
<dbReference type="InterPro" id="IPR020843">
    <property type="entry name" value="ER"/>
</dbReference>
<proteinExistence type="predicted"/>
<evidence type="ECO:0000256" key="4">
    <source>
        <dbReference type="ARBA" id="ARBA00023136"/>
    </source>
</evidence>
<evidence type="ECO:0000256" key="1">
    <source>
        <dbReference type="ARBA" id="ARBA00004141"/>
    </source>
</evidence>
<evidence type="ECO:0000256" key="5">
    <source>
        <dbReference type="SAM" id="Phobius"/>
    </source>
</evidence>
<dbReference type="Gene3D" id="3.90.180.10">
    <property type="entry name" value="Medium-chain alcohol dehydrogenases, catalytic domain"/>
    <property type="match status" value="1"/>
</dbReference>
<keyword evidence="8" id="KW-1185">Reference proteome</keyword>
<feature type="transmembrane region" description="Helical" evidence="5">
    <location>
        <begin position="216"/>
        <end position="234"/>
    </location>
</feature>
<dbReference type="Pfam" id="PF00107">
    <property type="entry name" value="ADH_zinc_N"/>
    <property type="match status" value="1"/>
</dbReference>
<dbReference type="SUPFAM" id="SSF50129">
    <property type="entry name" value="GroES-like"/>
    <property type="match status" value="1"/>
</dbReference>
<dbReference type="InterPro" id="IPR036291">
    <property type="entry name" value="NAD(P)-bd_dom_sf"/>
</dbReference>
<dbReference type="OrthoDB" id="3509362at2759"/>
<reference evidence="7" key="1">
    <citation type="submission" date="2021-02" db="EMBL/GenBank/DDBJ databases">
        <authorList>
            <person name="Dougan E. K."/>
            <person name="Rhodes N."/>
            <person name="Thang M."/>
            <person name="Chan C."/>
        </authorList>
    </citation>
    <scope>NUCLEOTIDE SEQUENCE</scope>
</reference>
<evidence type="ECO:0000256" key="3">
    <source>
        <dbReference type="ARBA" id="ARBA00022989"/>
    </source>
</evidence>
<evidence type="ECO:0000259" key="6">
    <source>
        <dbReference type="SMART" id="SM00829"/>
    </source>
</evidence>
<dbReference type="PANTHER" id="PTHR43677:SF4">
    <property type="entry name" value="QUINONE OXIDOREDUCTASE-LIKE PROTEIN 2"/>
    <property type="match status" value="1"/>
</dbReference>
<organism evidence="7 8">
    <name type="scientific">Symbiodinium natans</name>
    <dbReference type="NCBI Taxonomy" id="878477"/>
    <lineage>
        <taxon>Eukaryota</taxon>
        <taxon>Sar</taxon>
        <taxon>Alveolata</taxon>
        <taxon>Dinophyceae</taxon>
        <taxon>Suessiales</taxon>
        <taxon>Symbiodiniaceae</taxon>
        <taxon>Symbiodinium</taxon>
    </lineage>
</organism>